<dbReference type="AlphaFoldDB" id="A0A5C5ZCQ3"/>
<dbReference type="Proteomes" id="UP000315010">
    <property type="component" value="Unassembled WGS sequence"/>
</dbReference>
<name>A0A5C5ZCQ3_9BACT</name>
<organism evidence="1 2">
    <name type="scientific">Novipirellula herctigrandis</name>
    <dbReference type="NCBI Taxonomy" id="2527986"/>
    <lineage>
        <taxon>Bacteria</taxon>
        <taxon>Pseudomonadati</taxon>
        <taxon>Planctomycetota</taxon>
        <taxon>Planctomycetia</taxon>
        <taxon>Pirellulales</taxon>
        <taxon>Pirellulaceae</taxon>
        <taxon>Novipirellula</taxon>
    </lineage>
</organism>
<reference evidence="1 2" key="1">
    <citation type="submission" date="2019-02" db="EMBL/GenBank/DDBJ databases">
        <title>Deep-cultivation of Planctomycetes and their phenomic and genomic characterization uncovers novel biology.</title>
        <authorList>
            <person name="Wiegand S."/>
            <person name="Jogler M."/>
            <person name="Boedeker C."/>
            <person name="Pinto D."/>
            <person name="Vollmers J."/>
            <person name="Rivas-Marin E."/>
            <person name="Kohn T."/>
            <person name="Peeters S.H."/>
            <person name="Heuer A."/>
            <person name="Rast P."/>
            <person name="Oberbeckmann S."/>
            <person name="Bunk B."/>
            <person name="Jeske O."/>
            <person name="Meyerdierks A."/>
            <person name="Storesund J.E."/>
            <person name="Kallscheuer N."/>
            <person name="Luecker S."/>
            <person name="Lage O.M."/>
            <person name="Pohl T."/>
            <person name="Merkel B.J."/>
            <person name="Hornburger P."/>
            <person name="Mueller R.-W."/>
            <person name="Bruemmer F."/>
            <person name="Labrenz M."/>
            <person name="Spormann A.M."/>
            <person name="Op Den Camp H."/>
            <person name="Overmann J."/>
            <person name="Amann R."/>
            <person name="Jetten M.S.M."/>
            <person name="Mascher T."/>
            <person name="Medema M.H."/>
            <person name="Devos D.P."/>
            <person name="Kaster A.-K."/>
            <person name="Ovreas L."/>
            <person name="Rohde M."/>
            <person name="Galperin M.Y."/>
            <person name="Jogler C."/>
        </authorList>
    </citation>
    <scope>NUCLEOTIDE SEQUENCE [LARGE SCALE GENOMIC DNA]</scope>
    <source>
        <strain evidence="1 2">CA13</strain>
    </source>
</reference>
<protein>
    <submittedName>
        <fullName evidence="1">Uncharacterized protein</fullName>
    </submittedName>
</protein>
<gene>
    <name evidence="1" type="ORF">CA13_65840</name>
</gene>
<evidence type="ECO:0000313" key="1">
    <source>
        <dbReference type="EMBL" id="TWT85102.1"/>
    </source>
</evidence>
<sequence length="156" mass="17318">MMSSRAHSWHNPKYLTSPQLSQPSISVQGLAVPPGQTGVVLPRGRLPSVSVLVAGSPDPSAVYRSFKMLTLTEHRRIFSVGNGEGALAEFEREVTESVPCQSPYSQAIERSKGGRRCRTISRRRTWRVRSHSPTNRQPIIVRVAENEQRAGCHHGH</sequence>
<proteinExistence type="predicted"/>
<dbReference type="EMBL" id="SJPJ01000001">
    <property type="protein sequence ID" value="TWT85102.1"/>
    <property type="molecule type" value="Genomic_DNA"/>
</dbReference>
<accession>A0A5C5ZCQ3</accession>
<keyword evidence="2" id="KW-1185">Reference proteome</keyword>
<evidence type="ECO:0000313" key="2">
    <source>
        <dbReference type="Proteomes" id="UP000315010"/>
    </source>
</evidence>
<comment type="caution">
    <text evidence="1">The sequence shown here is derived from an EMBL/GenBank/DDBJ whole genome shotgun (WGS) entry which is preliminary data.</text>
</comment>